<comment type="similarity">
    <text evidence="1">Belongs to the LysR transcriptional regulatory family.</text>
</comment>
<name>A0ABU4ZCI3_9HYPH</name>
<accession>A0ABU4ZCI3</accession>
<evidence type="ECO:0000313" key="4">
    <source>
        <dbReference type="Proteomes" id="UP001271249"/>
    </source>
</evidence>
<keyword evidence="4" id="KW-1185">Reference proteome</keyword>
<dbReference type="PRINTS" id="PR00039">
    <property type="entry name" value="HTHLYSR"/>
</dbReference>
<reference evidence="3 4" key="1">
    <citation type="submission" date="2023-08" db="EMBL/GenBank/DDBJ databases">
        <title>Implementing the SeqCode for naming new Mesorhizobium species isolated from Vachellia karroo root nodules.</title>
        <authorList>
            <person name="Van Lill M."/>
        </authorList>
    </citation>
    <scope>NUCLEOTIDE SEQUENCE [LARGE SCALE GENOMIC DNA]</scope>
    <source>
        <strain evidence="3 4">VK22B</strain>
    </source>
</reference>
<dbReference type="EMBL" id="JAVIJC010000056">
    <property type="protein sequence ID" value="MDX8496268.1"/>
    <property type="molecule type" value="Genomic_DNA"/>
</dbReference>
<evidence type="ECO:0000256" key="1">
    <source>
        <dbReference type="ARBA" id="ARBA00009437"/>
    </source>
</evidence>
<dbReference type="InterPro" id="IPR000847">
    <property type="entry name" value="LysR_HTH_N"/>
</dbReference>
<comment type="caution">
    <text evidence="3">The sequence shown here is derived from an EMBL/GenBank/DDBJ whole genome shotgun (WGS) entry which is preliminary data.</text>
</comment>
<feature type="domain" description="HTH lysR-type" evidence="2">
    <location>
        <begin position="9"/>
        <end position="66"/>
    </location>
</feature>
<dbReference type="Gene3D" id="1.10.10.10">
    <property type="entry name" value="Winged helix-like DNA-binding domain superfamily/Winged helix DNA-binding domain"/>
    <property type="match status" value="1"/>
</dbReference>
<dbReference type="InterPro" id="IPR058163">
    <property type="entry name" value="LysR-type_TF_proteobact-type"/>
</dbReference>
<evidence type="ECO:0000259" key="2">
    <source>
        <dbReference type="PROSITE" id="PS50931"/>
    </source>
</evidence>
<dbReference type="InterPro" id="IPR036388">
    <property type="entry name" value="WH-like_DNA-bd_sf"/>
</dbReference>
<dbReference type="PANTHER" id="PTHR30537">
    <property type="entry name" value="HTH-TYPE TRANSCRIPTIONAL REGULATOR"/>
    <property type="match status" value="1"/>
</dbReference>
<gene>
    <name evidence="3" type="ORF">RFN29_32590</name>
</gene>
<dbReference type="Proteomes" id="UP001271249">
    <property type="component" value="Unassembled WGS sequence"/>
</dbReference>
<dbReference type="SUPFAM" id="SSF46785">
    <property type="entry name" value="Winged helix' DNA-binding domain"/>
    <property type="match status" value="1"/>
</dbReference>
<proteinExistence type="inferred from homology"/>
<evidence type="ECO:0000313" key="3">
    <source>
        <dbReference type="EMBL" id="MDX8496268.1"/>
    </source>
</evidence>
<dbReference type="PROSITE" id="PS50931">
    <property type="entry name" value="HTH_LYSR"/>
    <property type="match status" value="1"/>
</dbReference>
<dbReference type="RefSeq" id="WP_320229969.1">
    <property type="nucleotide sequence ID" value="NZ_JAVIJC010000056.1"/>
</dbReference>
<dbReference type="Pfam" id="PF00126">
    <property type="entry name" value="HTH_1"/>
    <property type="match status" value="1"/>
</dbReference>
<protein>
    <submittedName>
        <fullName evidence="3">LysR family transcriptional regulator</fullName>
    </submittedName>
</protein>
<organism evidence="3 4">
    <name type="scientific">Mesorhizobium captivum</name>
    <dbReference type="NCBI Taxonomy" id="3072319"/>
    <lineage>
        <taxon>Bacteria</taxon>
        <taxon>Pseudomonadati</taxon>
        <taxon>Pseudomonadota</taxon>
        <taxon>Alphaproteobacteria</taxon>
        <taxon>Hyphomicrobiales</taxon>
        <taxon>Phyllobacteriaceae</taxon>
        <taxon>Mesorhizobium</taxon>
    </lineage>
</organism>
<dbReference type="InterPro" id="IPR036390">
    <property type="entry name" value="WH_DNA-bd_sf"/>
</dbReference>
<sequence>MHTLRLLVPSANSLFVFEAAARRRSFTAAATELKVSQPAVSKTIKILEEATGLCLFRREHMRLGLTARGAGSTRKSETPLINCTWSFRRCNHAFLGRHSGVVFGVIHSALAHASTGQFQGPLS</sequence>
<dbReference type="PANTHER" id="PTHR30537:SF74">
    <property type="entry name" value="HTH-TYPE TRANSCRIPTIONAL REGULATOR TRPI"/>
    <property type="match status" value="1"/>
</dbReference>